<dbReference type="InterPro" id="IPR014757">
    <property type="entry name" value="Tscrpt_reg_IclR_C"/>
</dbReference>
<evidence type="ECO:0000313" key="6">
    <source>
        <dbReference type="EMBL" id="CAG9166099.1"/>
    </source>
</evidence>
<dbReference type="InterPro" id="IPR036388">
    <property type="entry name" value="WH-like_DNA-bd_sf"/>
</dbReference>
<accession>A0ABM8WFJ2</accession>
<keyword evidence="7" id="KW-1185">Reference proteome</keyword>
<organism evidence="6 7">
    <name type="scientific">Cupriavidus laharis</name>
    <dbReference type="NCBI Taxonomy" id="151654"/>
    <lineage>
        <taxon>Bacteria</taxon>
        <taxon>Pseudomonadati</taxon>
        <taxon>Pseudomonadota</taxon>
        <taxon>Betaproteobacteria</taxon>
        <taxon>Burkholderiales</taxon>
        <taxon>Burkholderiaceae</taxon>
        <taxon>Cupriavidus</taxon>
    </lineage>
</organism>
<dbReference type="Pfam" id="PF09339">
    <property type="entry name" value="HTH_IclR"/>
    <property type="match status" value="1"/>
</dbReference>
<protein>
    <recommendedName>
        <fullName evidence="8">IclR family transcriptional regulator</fullName>
    </recommendedName>
</protein>
<evidence type="ECO:0000256" key="1">
    <source>
        <dbReference type="ARBA" id="ARBA00023015"/>
    </source>
</evidence>
<dbReference type="EMBL" id="CAJZAI010000001">
    <property type="protein sequence ID" value="CAG9166099.1"/>
    <property type="molecule type" value="Genomic_DNA"/>
</dbReference>
<sequence length="335" mass="35709">MSWFRHGAMAGQDGARKLAIPCALRYIARRTPLCRRRFPGLAAGGHRAARIPLPASALSTSWQARPLQFVMNPVSETVQETKPMTYIVDAVDEALGLLMLVAEHPSLGVTELARRAGLTKARAFRLLSTLEHRGMIAREAPAAVYKLSYNALLVGNAAREQVDLIKLVTPSLAALGAACGENVIVRVRDGLESVCVARHESSQSVRVHTEVGNRRPLHVGASGKLLLAYGGEALIDAVLANAPQRFTDKTIVDPQALREELAAIRAVGYAVSLGEREPDAVSAAAPLRDHTGATVASLSIASPASRTTQEVLDRHVAMVVEQAAVLSRSLGYTGA</sequence>
<evidence type="ECO:0000256" key="2">
    <source>
        <dbReference type="ARBA" id="ARBA00023125"/>
    </source>
</evidence>
<dbReference type="InterPro" id="IPR050707">
    <property type="entry name" value="HTH_MetabolicPath_Reg"/>
</dbReference>
<evidence type="ECO:0000313" key="7">
    <source>
        <dbReference type="Proteomes" id="UP000727654"/>
    </source>
</evidence>
<dbReference type="PROSITE" id="PS51077">
    <property type="entry name" value="HTH_ICLR"/>
    <property type="match status" value="1"/>
</dbReference>
<gene>
    <name evidence="6" type="ORF">LMG23992_00687</name>
</gene>
<feature type="domain" description="IclR-ED" evidence="5">
    <location>
        <begin position="150"/>
        <end position="332"/>
    </location>
</feature>
<dbReference type="SMART" id="SM00346">
    <property type="entry name" value="HTH_ICLR"/>
    <property type="match status" value="1"/>
</dbReference>
<dbReference type="PROSITE" id="PS51078">
    <property type="entry name" value="ICLR_ED"/>
    <property type="match status" value="1"/>
</dbReference>
<evidence type="ECO:0008006" key="8">
    <source>
        <dbReference type="Google" id="ProtNLM"/>
    </source>
</evidence>
<dbReference type="InterPro" id="IPR029016">
    <property type="entry name" value="GAF-like_dom_sf"/>
</dbReference>
<reference evidence="6 7" key="1">
    <citation type="submission" date="2021-08" db="EMBL/GenBank/DDBJ databases">
        <authorList>
            <person name="Peeters C."/>
        </authorList>
    </citation>
    <scope>NUCLEOTIDE SEQUENCE [LARGE SCALE GENOMIC DNA]</scope>
    <source>
        <strain evidence="6 7">LMG 23992</strain>
    </source>
</reference>
<evidence type="ECO:0000256" key="3">
    <source>
        <dbReference type="ARBA" id="ARBA00023163"/>
    </source>
</evidence>
<keyword evidence="2" id="KW-0238">DNA-binding</keyword>
<dbReference type="Gene3D" id="3.30.450.40">
    <property type="match status" value="1"/>
</dbReference>
<keyword evidence="1" id="KW-0805">Transcription regulation</keyword>
<feature type="domain" description="HTH iclR-type" evidence="4">
    <location>
        <begin position="88"/>
        <end position="149"/>
    </location>
</feature>
<dbReference type="PANTHER" id="PTHR30136:SF24">
    <property type="entry name" value="HTH-TYPE TRANSCRIPTIONAL REPRESSOR ALLR"/>
    <property type="match status" value="1"/>
</dbReference>
<dbReference type="InterPro" id="IPR036390">
    <property type="entry name" value="WH_DNA-bd_sf"/>
</dbReference>
<comment type="caution">
    <text evidence="6">The sequence shown here is derived from an EMBL/GenBank/DDBJ whole genome shotgun (WGS) entry which is preliminary data.</text>
</comment>
<dbReference type="Gene3D" id="1.10.10.10">
    <property type="entry name" value="Winged helix-like DNA-binding domain superfamily/Winged helix DNA-binding domain"/>
    <property type="match status" value="1"/>
</dbReference>
<dbReference type="Proteomes" id="UP000727654">
    <property type="component" value="Unassembled WGS sequence"/>
</dbReference>
<dbReference type="SUPFAM" id="SSF55781">
    <property type="entry name" value="GAF domain-like"/>
    <property type="match status" value="1"/>
</dbReference>
<proteinExistence type="predicted"/>
<name>A0ABM8WFJ2_9BURK</name>
<dbReference type="InterPro" id="IPR005471">
    <property type="entry name" value="Tscrpt_reg_IclR_N"/>
</dbReference>
<keyword evidence="3" id="KW-0804">Transcription</keyword>
<evidence type="ECO:0000259" key="5">
    <source>
        <dbReference type="PROSITE" id="PS51078"/>
    </source>
</evidence>
<dbReference type="SUPFAM" id="SSF46785">
    <property type="entry name" value="Winged helix' DNA-binding domain"/>
    <property type="match status" value="1"/>
</dbReference>
<evidence type="ECO:0000259" key="4">
    <source>
        <dbReference type="PROSITE" id="PS51077"/>
    </source>
</evidence>
<dbReference type="PANTHER" id="PTHR30136">
    <property type="entry name" value="HELIX-TURN-HELIX TRANSCRIPTIONAL REGULATOR, ICLR FAMILY"/>
    <property type="match status" value="1"/>
</dbReference>
<dbReference type="Pfam" id="PF01614">
    <property type="entry name" value="IclR_C"/>
    <property type="match status" value="1"/>
</dbReference>